<protein>
    <submittedName>
        <fullName evidence="1">Zf-RVT domain-containing protein</fullName>
    </submittedName>
</protein>
<dbReference type="EMBL" id="CM039178">
    <property type="protein sequence ID" value="KAH9680892.1"/>
    <property type="molecule type" value="Genomic_DNA"/>
</dbReference>
<name>A0ACB8I1D4_CITSI</name>
<proteinExistence type="predicted"/>
<sequence>MESKLGSNPSYIWRSILWGGEVIEAGSIWRIGDGKNVSIYHHRWFPRPSTFKVTILIDEEGCWKEQLIRNHFLKEDATQILKIPLPKRPLEDQLVWAYDKRGQYRVKSGSYVALRLKLKDLPSSSSTNTEWWKYFWNLSLPSKIKIFYWRAFSNILPTYSNLHKRKIPVAPSCPCCGFTYEDQYHALVRCKQAKKVWKLTRFFSCLELTMPMEFSNLSIHISIIYINKR</sequence>
<organism evidence="1 2">
    <name type="scientific">Citrus sinensis</name>
    <name type="common">Sweet orange</name>
    <name type="synonym">Citrus aurantium var. sinensis</name>
    <dbReference type="NCBI Taxonomy" id="2711"/>
    <lineage>
        <taxon>Eukaryota</taxon>
        <taxon>Viridiplantae</taxon>
        <taxon>Streptophyta</taxon>
        <taxon>Embryophyta</taxon>
        <taxon>Tracheophyta</taxon>
        <taxon>Spermatophyta</taxon>
        <taxon>Magnoliopsida</taxon>
        <taxon>eudicotyledons</taxon>
        <taxon>Gunneridae</taxon>
        <taxon>Pentapetalae</taxon>
        <taxon>rosids</taxon>
        <taxon>malvids</taxon>
        <taxon>Sapindales</taxon>
        <taxon>Rutaceae</taxon>
        <taxon>Aurantioideae</taxon>
        <taxon>Citrus</taxon>
    </lineage>
</organism>
<reference evidence="2" key="1">
    <citation type="journal article" date="2023" name="Hortic. Res.">
        <title>A chromosome-level phased genome enabling allele-level studies in sweet orange: a case study on citrus Huanglongbing tolerance.</title>
        <authorList>
            <person name="Wu B."/>
            <person name="Yu Q."/>
            <person name="Deng Z."/>
            <person name="Duan Y."/>
            <person name="Luo F."/>
            <person name="Gmitter F. Jr."/>
        </authorList>
    </citation>
    <scope>NUCLEOTIDE SEQUENCE [LARGE SCALE GENOMIC DNA]</scope>
    <source>
        <strain evidence="2">cv. Valencia</strain>
    </source>
</reference>
<keyword evidence="2" id="KW-1185">Reference proteome</keyword>
<evidence type="ECO:0000313" key="2">
    <source>
        <dbReference type="Proteomes" id="UP000829398"/>
    </source>
</evidence>
<comment type="caution">
    <text evidence="1">The sequence shown here is derived from an EMBL/GenBank/DDBJ whole genome shotgun (WGS) entry which is preliminary data.</text>
</comment>
<gene>
    <name evidence="1" type="ORF">KPL71_026728</name>
</gene>
<accession>A0ACB8I1D4</accession>
<dbReference type="Proteomes" id="UP000829398">
    <property type="component" value="Chromosome 9"/>
</dbReference>
<evidence type="ECO:0000313" key="1">
    <source>
        <dbReference type="EMBL" id="KAH9680892.1"/>
    </source>
</evidence>